<keyword evidence="2" id="KW-0496">Mitochondrion</keyword>
<organism evidence="2">
    <name type="scientific">Reinia euholostoma</name>
    <dbReference type="NCBI Taxonomy" id="1885835"/>
    <lineage>
        <taxon>Eukaryota</taxon>
        <taxon>Metazoa</taxon>
        <taxon>Spiralia</taxon>
        <taxon>Lophotrochozoa</taxon>
        <taxon>Mollusca</taxon>
        <taxon>Gastropoda</taxon>
        <taxon>Heterobranchia</taxon>
        <taxon>Euthyneura</taxon>
        <taxon>Panpulmonata</taxon>
        <taxon>Eupulmonata</taxon>
        <taxon>Stylommatophora</taxon>
        <taxon>Helicina</taxon>
        <taxon>Clausilioidea</taxon>
        <taxon>Clausiliidae</taxon>
        <taxon>Phaedusinae</taxon>
        <taxon>Reinia</taxon>
    </lineage>
</organism>
<protein>
    <submittedName>
        <fullName evidence="2">NADH dehydrogenase subunit 4L</fullName>
    </submittedName>
</protein>
<accession>A0A224A0X2</accession>
<feature type="transmembrane region" description="Helical" evidence="1">
    <location>
        <begin position="29"/>
        <end position="50"/>
    </location>
</feature>
<proteinExistence type="predicted"/>
<reference evidence="2" key="1">
    <citation type="journal article" date="2017" name="Zool. J. Linn. Soc.">
        <title>Molecular phylogeny, frequent parallel evolution and new system of Japanese clausiliid land snails (Gastropoda: Stylommatophora).</title>
        <authorList>
            <person name="Motochin R."/>
            <person name="Wang M."/>
            <person name="Ueshima R."/>
        </authorList>
    </citation>
    <scope>NUCLEOTIDE SEQUENCE</scope>
    <source>
        <strain evidence="2">AG716-1</strain>
        <tissue evidence="2">Muscle</tissue>
    </source>
</reference>
<keyword evidence="1" id="KW-1133">Transmembrane helix</keyword>
<keyword evidence="1" id="KW-0812">Transmembrane</keyword>
<evidence type="ECO:0000256" key="1">
    <source>
        <dbReference type="SAM" id="Phobius"/>
    </source>
</evidence>
<dbReference type="Gene3D" id="1.10.287.3510">
    <property type="match status" value="1"/>
</dbReference>
<dbReference type="EMBL" id="LC171982">
    <property type="protein sequence ID" value="BBA10322.1"/>
    <property type="molecule type" value="Genomic_DNA"/>
</dbReference>
<evidence type="ECO:0000313" key="2">
    <source>
        <dbReference type="EMBL" id="BBA10322.1"/>
    </source>
</evidence>
<gene>
    <name evidence="2" type="primary">ND4L</name>
</gene>
<keyword evidence="1" id="KW-0472">Membrane</keyword>
<dbReference type="AlphaFoldDB" id="A0A224A0X2"/>
<feature type="transmembrane region" description="Helical" evidence="1">
    <location>
        <begin position="56"/>
        <end position="79"/>
    </location>
</feature>
<name>A0A224A0X2_9EUPU</name>
<geneLocation type="mitochondrion" evidence="2"/>
<sequence>MEYIYFSNLLMLLIVLRLMYTKKHLISSLLLLESVVIISLVISISVIALLNTSYSGYLLVLTFSVCEASLGLALLLGFIKITGSDYMKFDNN</sequence>